<comment type="caution">
    <text evidence="1">The sequence shown here is derived from an EMBL/GenBank/DDBJ whole genome shotgun (WGS) entry which is preliminary data.</text>
</comment>
<protein>
    <submittedName>
        <fullName evidence="1">Uncharacterized protein</fullName>
    </submittedName>
</protein>
<reference evidence="1 2" key="1">
    <citation type="journal article" date="2021" name="Hortic Res">
        <title>High-quality reference genome and annotation aids understanding of berry development for evergreen blueberry (Vaccinium darrowii).</title>
        <authorList>
            <person name="Yu J."/>
            <person name="Hulse-Kemp A.M."/>
            <person name="Babiker E."/>
            <person name="Staton M."/>
        </authorList>
    </citation>
    <scope>NUCLEOTIDE SEQUENCE [LARGE SCALE GENOMIC DNA]</scope>
    <source>
        <strain evidence="2">cv. NJ 8807/NJ 8810</strain>
        <tissue evidence="1">Young leaf</tissue>
    </source>
</reference>
<organism evidence="1 2">
    <name type="scientific">Vaccinium darrowii</name>
    <dbReference type="NCBI Taxonomy" id="229202"/>
    <lineage>
        <taxon>Eukaryota</taxon>
        <taxon>Viridiplantae</taxon>
        <taxon>Streptophyta</taxon>
        <taxon>Embryophyta</taxon>
        <taxon>Tracheophyta</taxon>
        <taxon>Spermatophyta</taxon>
        <taxon>Magnoliopsida</taxon>
        <taxon>eudicotyledons</taxon>
        <taxon>Gunneridae</taxon>
        <taxon>Pentapetalae</taxon>
        <taxon>asterids</taxon>
        <taxon>Ericales</taxon>
        <taxon>Ericaceae</taxon>
        <taxon>Vaccinioideae</taxon>
        <taxon>Vaccinieae</taxon>
        <taxon>Vaccinium</taxon>
    </lineage>
</organism>
<evidence type="ECO:0000313" key="1">
    <source>
        <dbReference type="EMBL" id="KAH7841672.1"/>
    </source>
</evidence>
<sequence>MGDDWCQGLHSQSEATYEGVLLHHDLCFNIALIKIVPRKPLLAATFGKLELVQEGEFVVAAGCEPRHVEIVMGNDKEVKNKECNNATTAGQLIKARIDNGRDCIGRTLVSSCTGVIGVIHNASCMVEATPIDDVLACLEKFEKNGEHAEDLVRA</sequence>
<evidence type="ECO:0000313" key="2">
    <source>
        <dbReference type="Proteomes" id="UP000828048"/>
    </source>
</evidence>
<accession>A0ACB7XLY6</accession>
<name>A0ACB7XLY6_9ERIC</name>
<gene>
    <name evidence="1" type="ORF">Vadar_032891</name>
</gene>
<proteinExistence type="predicted"/>
<keyword evidence="2" id="KW-1185">Reference proteome</keyword>
<dbReference type="EMBL" id="CM037160">
    <property type="protein sequence ID" value="KAH7841672.1"/>
    <property type="molecule type" value="Genomic_DNA"/>
</dbReference>
<dbReference type="Proteomes" id="UP000828048">
    <property type="component" value="Chromosome 10"/>
</dbReference>